<comment type="similarity">
    <text evidence="1">Belongs to the YciI family.</text>
</comment>
<gene>
    <name evidence="3" type="ORF">GCM10017655_34640</name>
</gene>
<evidence type="ECO:0000256" key="1">
    <source>
        <dbReference type="ARBA" id="ARBA00007689"/>
    </source>
</evidence>
<dbReference type="InterPro" id="IPR011008">
    <property type="entry name" value="Dimeric_a/b-barrel"/>
</dbReference>
<protein>
    <recommendedName>
        <fullName evidence="2">YCII-related domain-containing protein</fullName>
    </recommendedName>
</protein>
<dbReference type="InterPro" id="IPR051807">
    <property type="entry name" value="Sec-metab_biosynth-assoc"/>
</dbReference>
<keyword evidence="4" id="KW-1185">Reference proteome</keyword>
<dbReference type="SUPFAM" id="SSF54909">
    <property type="entry name" value="Dimeric alpha+beta barrel"/>
    <property type="match status" value="1"/>
</dbReference>
<accession>A0A9W6NH58</accession>
<dbReference type="Pfam" id="PF03795">
    <property type="entry name" value="YCII"/>
    <property type="match status" value="1"/>
</dbReference>
<comment type="caution">
    <text evidence="3">The sequence shown here is derived from an EMBL/GenBank/DDBJ whole genome shotgun (WGS) entry which is preliminary data.</text>
</comment>
<sequence length="94" mass="10689">MNVTVYCLDHDDALERRLAHYEAHKAYLNTAPIKTLISGPLTTADGITMIGSFFLYEADSLEAVTRFLQDDPFNQANVWASIDVRPFIKRVDNR</sequence>
<dbReference type="InterPro" id="IPR005545">
    <property type="entry name" value="YCII"/>
</dbReference>
<proteinExistence type="inferred from homology"/>
<dbReference type="PANTHER" id="PTHR33606:SF3">
    <property type="entry name" value="PROTEIN YCII"/>
    <property type="match status" value="1"/>
</dbReference>
<reference evidence="3" key="1">
    <citation type="journal article" date="2014" name="Int. J. Syst. Evol. Microbiol.">
        <title>Complete genome sequence of Corynebacterium casei LMG S-19264T (=DSM 44701T), isolated from a smear-ripened cheese.</title>
        <authorList>
            <consortium name="US DOE Joint Genome Institute (JGI-PGF)"/>
            <person name="Walter F."/>
            <person name="Albersmeier A."/>
            <person name="Kalinowski J."/>
            <person name="Ruckert C."/>
        </authorList>
    </citation>
    <scope>NUCLEOTIDE SEQUENCE</scope>
    <source>
        <strain evidence="3">VKM B-2935</strain>
    </source>
</reference>
<feature type="domain" description="YCII-related" evidence="2">
    <location>
        <begin position="1"/>
        <end position="87"/>
    </location>
</feature>
<dbReference type="EMBL" id="BSFN01000010">
    <property type="protein sequence ID" value="GLK90401.1"/>
    <property type="molecule type" value="Genomic_DNA"/>
</dbReference>
<dbReference type="Gene3D" id="3.30.70.1060">
    <property type="entry name" value="Dimeric alpha+beta barrel"/>
    <property type="match status" value="1"/>
</dbReference>
<organism evidence="3 4">
    <name type="scientific">Pseudomonas turukhanskensis</name>
    <dbReference type="NCBI Taxonomy" id="1806536"/>
    <lineage>
        <taxon>Bacteria</taxon>
        <taxon>Pseudomonadati</taxon>
        <taxon>Pseudomonadota</taxon>
        <taxon>Gammaproteobacteria</taxon>
        <taxon>Pseudomonadales</taxon>
        <taxon>Pseudomonadaceae</taxon>
        <taxon>Pseudomonas</taxon>
    </lineage>
</organism>
<dbReference type="PANTHER" id="PTHR33606">
    <property type="entry name" value="PROTEIN YCII"/>
    <property type="match status" value="1"/>
</dbReference>
<dbReference type="AlphaFoldDB" id="A0A9W6NH58"/>
<name>A0A9W6NH58_9PSED</name>
<evidence type="ECO:0000313" key="3">
    <source>
        <dbReference type="EMBL" id="GLK90401.1"/>
    </source>
</evidence>
<evidence type="ECO:0000313" key="4">
    <source>
        <dbReference type="Proteomes" id="UP001143328"/>
    </source>
</evidence>
<reference evidence="3" key="2">
    <citation type="submission" date="2023-01" db="EMBL/GenBank/DDBJ databases">
        <authorList>
            <person name="Sun Q."/>
            <person name="Evtushenko L."/>
        </authorList>
    </citation>
    <scope>NUCLEOTIDE SEQUENCE</scope>
    <source>
        <strain evidence="3">VKM B-2935</strain>
    </source>
</reference>
<evidence type="ECO:0000259" key="2">
    <source>
        <dbReference type="Pfam" id="PF03795"/>
    </source>
</evidence>
<dbReference type="Proteomes" id="UP001143328">
    <property type="component" value="Unassembled WGS sequence"/>
</dbReference>
<dbReference type="RefSeq" id="WP_271196590.1">
    <property type="nucleotide sequence ID" value="NZ_BSFN01000010.1"/>
</dbReference>